<dbReference type="CDD" id="cd06261">
    <property type="entry name" value="TM_PBP2"/>
    <property type="match status" value="1"/>
</dbReference>
<dbReference type="InterPro" id="IPR035906">
    <property type="entry name" value="MetI-like_sf"/>
</dbReference>
<comment type="subcellular location">
    <subcellularLocation>
        <location evidence="1">Cell membrane</location>
        <topology evidence="1">Multi-pass membrane protein</topology>
    </subcellularLocation>
</comment>
<feature type="transmembrane region" description="Helical" evidence="8">
    <location>
        <begin position="186"/>
        <end position="207"/>
    </location>
</feature>
<dbReference type="Pfam" id="PF00528">
    <property type="entry name" value="BPD_transp_1"/>
    <property type="match status" value="1"/>
</dbReference>
<accession>A0A644ZTA4</accession>
<feature type="transmembrane region" description="Helical" evidence="8">
    <location>
        <begin position="251"/>
        <end position="273"/>
    </location>
</feature>
<comment type="caution">
    <text evidence="10">The sequence shown here is derived from an EMBL/GenBank/DDBJ whole genome shotgun (WGS) entry which is preliminary data.</text>
</comment>
<dbReference type="SUPFAM" id="SSF161098">
    <property type="entry name" value="MetI-like"/>
    <property type="match status" value="1"/>
</dbReference>
<dbReference type="InterPro" id="IPR005672">
    <property type="entry name" value="Phosphate_PstA"/>
</dbReference>
<comment type="similarity">
    <text evidence="2">Belongs to the binding-protein-dependent transport system permease family. CysTW subfamily.</text>
</comment>
<evidence type="ECO:0000313" key="10">
    <source>
        <dbReference type="EMBL" id="MPM40804.1"/>
    </source>
</evidence>
<feature type="transmembrane region" description="Helical" evidence="8">
    <location>
        <begin position="12"/>
        <end position="40"/>
    </location>
</feature>
<gene>
    <name evidence="10" type="primary">pstA_10</name>
    <name evidence="10" type="ORF">SDC9_87452</name>
</gene>
<feature type="domain" description="ABC transmembrane type-1" evidence="9">
    <location>
        <begin position="66"/>
        <end position="269"/>
    </location>
</feature>
<name>A0A644ZTA4_9ZZZZ</name>
<dbReference type="GO" id="GO:0005315">
    <property type="term" value="F:phosphate transmembrane transporter activity"/>
    <property type="evidence" value="ECO:0007669"/>
    <property type="project" value="InterPro"/>
</dbReference>
<dbReference type="NCBIfam" id="TIGR00974">
    <property type="entry name" value="3a0107s02c"/>
    <property type="match status" value="1"/>
</dbReference>
<feature type="transmembrane region" description="Helical" evidence="8">
    <location>
        <begin position="60"/>
        <end position="92"/>
    </location>
</feature>
<keyword evidence="7 8" id="KW-0472">Membrane</keyword>
<evidence type="ECO:0000259" key="9">
    <source>
        <dbReference type="PROSITE" id="PS50928"/>
    </source>
</evidence>
<keyword evidence="3" id="KW-0813">Transport</keyword>
<evidence type="ECO:0000256" key="7">
    <source>
        <dbReference type="ARBA" id="ARBA00023136"/>
    </source>
</evidence>
<evidence type="ECO:0000256" key="1">
    <source>
        <dbReference type="ARBA" id="ARBA00004651"/>
    </source>
</evidence>
<dbReference type="GO" id="GO:0005886">
    <property type="term" value="C:plasma membrane"/>
    <property type="evidence" value="ECO:0007669"/>
    <property type="project" value="UniProtKB-SubCell"/>
</dbReference>
<evidence type="ECO:0000256" key="6">
    <source>
        <dbReference type="ARBA" id="ARBA00022989"/>
    </source>
</evidence>
<sequence length="279" mass="30350">MNKIKQYRRHPLSLIVLILIILSAVVTMGVMIFIVAYILMKGVPNITPKLFEWTYNTENLSMMPAIINTLLMTGFTLILAVPIGVFSAVYLAEYAKKGSKIVNVIRITVETLAGIPSIVYGLFGFLAFVIALHWEYSFIAGSITLAIMVLPIIMRTTEEAILSVPDSFREGSYGLGAGKLRTIFKIIIPSAMPGILSGVILAVGRIIGETAALIFTAGTTASVPENMFSSTRTLAVHMYCLLSEGLYTNQAYATAVVLLIMVILINALSGFFAKKLTKN</sequence>
<evidence type="ECO:0000256" key="8">
    <source>
        <dbReference type="SAM" id="Phobius"/>
    </source>
</evidence>
<keyword evidence="6 8" id="KW-1133">Transmembrane helix</keyword>
<dbReference type="Gene3D" id="1.10.3720.10">
    <property type="entry name" value="MetI-like"/>
    <property type="match status" value="1"/>
</dbReference>
<dbReference type="EMBL" id="VSSQ01009133">
    <property type="protein sequence ID" value="MPM40804.1"/>
    <property type="molecule type" value="Genomic_DNA"/>
</dbReference>
<feature type="transmembrane region" description="Helical" evidence="8">
    <location>
        <begin position="104"/>
        <end position="130"/>
    </location>
</feature>
<evidence type="ECO:0000256" key="4">
    <source>
        <dbReference type="ARBA" id="ARBA00022475"/>
    </source>
</evidence>
<reference evidence="10" key="1">
    <citation type="submission" date="2019-08" db="EMBL/GenBank/DDBJ databases">
        <authorList>
            <person name="Kucharzyk K."/>
            <person name="Murdoch R.W."/>
            <person name="Higgins S."/>
            <person name="Loffler F."/>
        </authorList>
    </citation>
    <scope>NUCLEOTIDE SEQUENCE</scope>
</reference>
<dbReference type="AlphaFoldDB" id="A0A644ZTA4"/>
<keyword evidence="4" id="KW-1003">Cell membrane</keyword>
<evidence type="ECO:0000256" key="2">
    <source>
        <dbReference type="ARBA" id="ARBA00007069"/>
    </source>
</evidence>
<dbReference type="PANTHER" id="PTHR43470">
    <property type="entry name" value="PHOSPHATE TRANSPORT SYSTEM PERMEASE PROTEIN PSTA-RELATED"/>
    <property type="match status" value="1"/>
</dbReference>
<dbReference type="PANTHER" id="PTHR43470:SF3">
    <property type="entry name" value="PHOSPHATE TRANSPORT SYSTEM PERMEASE PROTEIN PSTA-RELATED"/>
    <property type="match status" value="1"/>
</dbReference>
<organism evidence="10">
    <name type="scientific">bioreactor metagenome</name>
    <dbReference type="NCBI Taxonomy" id="1076179"/>
    <lineage>
        <taxon>unclassified sequences</taxon>
        <taxon>metagenomes</taxon>
        <taxon>ecological metagenomes</taxon>
    </lineage>
</organism>
<evidence type="ECO:0000256" key="3">
    <source>
        <dbReference type="ARBA" id="ARBA00022448"/>
    </source>
</evidence>
<protein>
    <submittedName>
        <fullName evidence="10">Phosphate transport system permease protein PstA</fullName>
    </submittedName>
</protein>
<dbReference type="GO" id="GO:0035435">
    <property type="term" value="P:phosphate ion transmembrane transport"/>
    <property type="evidence" value="ECO:0007669"/>
    <property type="project" value="InterPro"/>
</dbReference>
<dbReference type="PROSITE" id="PS50928">
    <property type="entry name" value="ABC_TM1"/>
    <property type="match status" value="1"/>
</dbReference>
<feature type="transmembrane region" description="Helical" evidence="8">
    <location>
        <begin position="136"/>
        <end position="154"/>
    </location>
</feature>
<proteinExistence type="inferred from homology"/>
<evidence type="ECO:0000256" key="5">
    <source>
        <dbReference type="ARBA" id="ARBA00022692"/>
    </source>
</evidence>
<dbReference type="InterPro" id="IPR000515">
    <property type="entry name" value="MetI-like"/>
</dbReference>
<keyword evidence="5 8" id="KW-0812">Transmembrane</keyword>